<feature type="compositionally biased region" description="Polar residues" evidence="4">
    <location>
        <begin position="1"/>
        <end position="16"/>
    </location>
</feature>
<dbReference type="SMART" id="SM00320">
    <property type="entry name" value="WD40"/>
    <property type="match status" value="5"/>
</dbReference>
<feature type="region of interest" description="Disordered" evidence="4">
    <location>
        <begin position="153"/>
        <end position="177"/>
    </location>
</feature>
<feature type="repeat" description="WD" evidence="3">
    <location>
        <begin position="371"/>
        <end position="405"/>
    </location>
</feature>
<dbReference type="Pfam" id="PF00400">
    <property type="entry name" value="WD40"/>
    <property type="match status" value="5"/>
</dbReference>
<sequence length="688" mass="78340">MSYSVSPLGENNTTSDELPPGWSPSAEQIDDGENDDDMNYVPAPEEAEEEEGEDDDEEDEEEEYGDGEYSFHDAPEDFSVGDIEFEITETDEQYGDEDEDEDDEEGDREEDDDDDNEDGDDEGGVHPVYITRQQLMQLLGNARIARLFAGDYGPRRRRFPEDEEDDTEPYPGYGRIGRKRQGVYGRAAFQKVPSDEGRELMEAGEFGTNDRPEDTVKRKKRLAYQLMDRELGLGSNGRQRNTDKLISHNLIPESTADTIIHYNARCYSGQFSNDGNFFFSCAQDFRVRMYDTSNPYDWKYYKTVVYPYGQWTITDASLSPDNRFLAYSSIRSLVCLAPTDPDNESEPNMLDFSNTGGSIPRGIHSQSYFGIWSIRFSPDGREIVAGAGDQSVYVYDIERRQSILRIPGHDDDVNAVCFGDYQSPHILYSGSDDTTLKVWDRRSMGDGREAGVFLGHTEGLTYVDSKGDGRYVLSNAKDQTAKLWDLRKMHSKEKADRIDPSRYTTQFEYRQSTYDENDYQPHPHDCSLVTFRGHKVLKTLIRCHFSPPGSTDSRYVYSGSYDGSVYIWNMDATLAGKVDVLKATRNSRPRDPRLLAETYDYYDRNGGRWVACVRDASWHPTAPVIAATSWNGWGAAQGTCTVHTWNDGLEDDEGEPKMSRRVNAQFQHDDRLYRNRPSFADLSSSDEE</sequence>
<dbReference type="Gene3D" id="2.130.10.10">
    <property type="entry name" value="YVTN repeat-like/Quinoprotein amine dehydrogenase"/>
    <property type="match status" value="2"/>
</dbReference>
<dbReference type="InterPro" id="IPR001680">
    <property type="entry name" value="WD40_rpt"/>
</dbReference>
<evidence type="ECO:0000256" key="4">
    <source>
        <dbReference type="SAM" id="MobiDB-lite"/>
    </source>
</evidence>
<evidence type="ECO:0000256" key="2">
    <source>
        <dbReference type="ARBA" id="ARBA00022737"/>
    </source>
</evidence>
<dbReference type="InterPro" id="IPR036322">
    <property type="entry name" value="WD40_repeat_dom_sf"/>
</dbReference>
<dbReference type="GO" id="GO:0043161">
    <property type="term" value="P:proteasome-mediated ubiquitin-dependent protein catabolic process"/>
    <property type="evidence" value="ECO:0007669"/>
    <property type="project" value="TreeGrafter"/>
</dbReference>
<feature type="repeat" description="WD" evidence="3">
    <location>
        <begin position="550"/>
        <end position="571"/>
    </location>
</feature>
<dbReference type="InterPro" id="IPR020472">
    <property type="entry name" value="WD40_PAC1"/>
</dbReference>
<gene>
    <name evidence="5" type="ORF">GQ43DRAFT_399815</name>
</gene>
<dbReference type="Proteomes" id="UP000799536">
    <property type="component" value="Unassembled WGS sequence"/>
</dbReference>
<dbReference type="InterPro" id="IPR015943">
    <property type="entry name" value="WD40/YVTN_repeat-like_dom_sf"/>
</dbReference>
<feature type="region of interest" description="Disordered" evidence="4">
    <location>
        <begin position="1"/>
        <end position="126"/>
    </location>
</feature>
<dbReference type="PROSITE" id="PS50082">
    <property type="entry name" value="WD_REPEATS_2"/>
    <property type="match status" value="4"/>
</dbReference>
<protein>
    <submittedName>
        <fullName evidence="5">WD40 repeat-like protein</fullName>
    </submittedName>
</protein>
<reference evidence="5" key="1">
    <citation type="journal article" date="2020" name="Stud. Mycol.">
        <title>101 Dothideomycetes genomes: a test case for predicting lifestyles and emergence of pathogens.</title>
        <authorList>
            <person name="Haridas S."/>
            <person name="Albert R."/>
            <person name="Binder M."/>
            <person name="Bloem J."/>
            <person name="Labutti K."/>
            <person name="Salamov A."/>
            <person name="Andreopoulos B."/>
            <person name="Baker S."/>
            <person name="Barry K."/>
            <person name="Bills G."/>
            <person name="Bluhm B."/>
            <person name="Cannon C."/>
            <person name="Castanera R."/>
            <person name="Culley D."/>
            <person name="Daum C."/>
            <person name="Ezra D."/>
            <person name="Gonzalez J."/>
            <person name="Henrissat B."/>
            <person name="Kuo A."/>
            <person name="Liang C."/>
            <person name="Lipzen A."/>
            <person name="Lutzoni F."/>
            <person name="Magnuson J."/>
            <person name="Mondo S."/>
            <person name="Nolan M."/>
            <person name="Ohm R."/>
            <person name="Pangilinan J."/>
            <person name="Park H.-J."/>
            <person name="Ramirez L."/>
            <person name="Alfaro M."/>
            <person name="Sun H."/>
            <person name="Tritt A."/>
            <person name="Yoshinaga Y."/>
            <person name="Zwiers L.-H."/>
            <person name="Turgeon B."/>
            <person name="Goodwin S."/>
            <person name="Spatafora J."/>
            <person name="Crous P."/>
            <person name="Grigoriev I."/>
        </authorList>
    </citation>
    <scope>NUCLEOTIDE SEQUENCE</scope>
    <source>
        <strain evidence="5">ATCC 74209</strain>
    </source>
</reference>
<feature type="repeat" description="WD" evidence="3">
    <location>
        <begin position="453"/>
        <end position="494"/>
    </location>
</feature>
<keyword evidence="6" id="KW-1185">Reference proteome</keyword>
<dbReference type="GO" id="GO:0080008">
    <property type="term" value="C:Cul4-RING E3 ubiquitin ligase complex"/>
    <property type="evidence" value="ECO:0007669"/>
    <property type="project" value="TreeGrafter"/>
</dbReference>
<keyword evidence="2" id="KW-0677">Repeat</keyword>
<keyword evidence="1 3" id="KW-0853">WD repeat</keyword>
<name>A0A9P4MQH1_9PLEO</name>
<dbReference type="AlphaFoldDB" id="A0A9P4MQH1"/>
<dbReference type="PANTHER" id="PTHR19847">
    <property type="entry name" value="DDB1- AND CUL4-ASSOCIATED FACTOR 11"/>
    <property type="match status" value="1"/>
</dbReference>
<dbReference type="OrthoDB" id="63070at2759"/>
<dbReference type="PROSITE" id="PS50294">
    <property type="entry name" value="WD_REPEATS_REGION"/>
    <property type="match status" value="2"/>
</dbReference>
<comment type="caution">
    <text evidence="5">The sequence shown here is derived from an EMBL/GenBank/DDBJ whole genome shotgun (WGS) entry which is preliminary data.</text>
</comment>
<organism evidence="5 6">
    <name type="scientific">Delitschia confertaspora ATCC 74209</name>
    <dbReference type="NCBI Taxonomy" id="1513339"/>
    <lineage>
        <taxon>Eukaryota</taxon>
        <taxon>Fungi</taxon>
        <taxon>Dikarya</taxon>
        <taxon>Ascomycota</taxon>
        <taxon>Pezizomycotina</taxon>
        <taxon>Dothideomycetes</taxon>
        <taxon>Pleosporomycetidae</taxon>
        <taxon>Pleosporales</taxon>
        <taxon>Delitschiaceae</taxon>
        <taxon>Delitschia</taxon>
    </lineage>
</organism>
<dbReference type="FunFam" id="2.130.10.10:FF:000557">
    <property type="entry name" value="WD repeat protein"/>
    <property type="match status" value="1"/>
</dbReference>
<dbReference type="PRINTS" id="PR00320">
    <property type="entry name" value="GPROTEINBRPT"/>
</dbReference>
<proteinExistence type="predicted"/>
<feature type="repeat" description="WD" evidence="3">
    <location>
        <begin position="406"/>
        <end position="440"/>
    </location>
</feature>
<feature type="compositionally biased region" description="Acidic residues" evidence="4">
    <location>
        <begin position="83"/>
        <end position="122"/>
    </location>
</feature>
<dbReference type="SUPFAM" id="SSF50978">
    <property type="entry name" value="WD40 repeat-like"/>
    <property type="match status" value="1"/>
</dbReference>
<feature type="compositionally biased region" description="Acidic residues" evidence="4">
    <location>
        <begin position="45"/>
        <end position="66"/>
    </location>
</feature>
<evidence type="ECO:0000313" key="6">
    <source>
        <dbReference type="Proteomes" id="UP000799536"/>
    </source>
</evidence>
<evidence type="ECO:0000256" key="3">
    <source>
        <dbReference type="PROSITE-ProRule" id="PRU00221"/>
    </source>
</evidence>
<feature type="compositionally biased region" description="Acidic residues" evidence="4">
    <location>
        <begin position="28"/>
        <end position="38"/>
    </location>
</feature>
<evidence type="ECO:0000313" key="5">
    <source>
        <dbReference type="EMBL" id="KAF2198952.1"/>
    </source>
</evidence>
<accession>A0A9P4MQH1</accession>
<dbReference type="InterPro" id="IPR051859">
    <property type="entry name" value="DCAF"/>
</dbReference>
<dbReference type="EMBL" id="ML994106">
    <property type="protein sequence ID" value="KAF2198952.1"/>
    <property type="molecule type" value="Genomic_DNA"/>
</dbReference>
<dbReference type="PANTHER" id="PTHR19847:SF7">
    <property type="entry name" value="DDB1- AND CUL4-ASSOCIATED FACTOR 11"/>
    <property type="match status" value="1"/>
</dbReference>
<evidence type="ECO:0000256" key="1">
    <source>
        <dbReference type="ARBA" id="ARBA00022574"/>
    </source>
</evidence>